<organism evidence="2">
    <name type="scientific">Lichtheimia ramosa</name>
    <dbReference type="NCBI Taxonomy" id="688394"/>
    <lineage>
        <taxon>Eukaryota</taxon>
        <taxon>Fungi</taxon>
        <taxon>Fungi incertae sedis</taxon>
        <taxon>Mucoromycota</taxon>
        <taxon>Mucoromycotina</taxon>
        <taxon>Mucoromycetes</taxon>
        <taxon>Mucorales</taxon>
        <taxon>Lichtheimiaceae</taxon>
        <taxon>Lichtheimia</taxon>
    </lineage>
</organism>
<dbReference type="EMBL" id="LK023335">
    <property type="protein sequence ID" value="CDS10141.1"/>
    <property type="molecule type" value="Genomic_DNA"/>
</dbReference>
<gene>
    <name evidence="2" type="ORF">LRAMOSA02818</name>
</gene>
<dbReference type="PANTHER" id="PTHR42899:SF1">
    <property type="entry name" value="SPERMATOGENESIS-ASSOCIATED PROTEIN 20"/>
    <property type="match status" value="1"/>
</dbReference>
<evidence type="ECO:0000259" key="1">
    <source>
        <dbReference type="Pfam" id="PF03190"/>
    </source>
</evidence>
<proteinExistence type="predicted"/>
<dbReference type="GO" id="GO:0005975">
    <property type="term" value="P:carbohydrate metabolic process"/>
    <property type="evidence" value="ECO:0007669"/>
    <property type="project" value="InterPro"/>
</dbReference>
<dbReference type="InterPro" id="IPR024705">
    <property type="entry name" value="Ssp411"/>
</dbReference>
<dbReference type="Pfam" id="PF03190">
    <property type="entry name" value="Thioredox_DsbH"/>
    <property type="match status" value="1"/>
</dbReference>
<sequence length="763" mass="86381">MASTTEKHTNRLIHEKSPYLLLLIPLYDDFVATRYVLLLLSQKLQSTDTQLCFITLFHTAHNPVDWYPWGEEAFQKAREENKPIFLSVGYSTCHWCHVMEHESFENDKVAEIMNKYFVNIKVDREENPGVDRFYMTFVQLTTGGGGWPMSVFLTPDLQPFMGATYFPPEDKFGRPGFKTILTRIAQIWTASPEKLKQAGKNTVAQLKAYVESKPPGSSSTNALTPWSAAEDTFDHFESSFDEKQGGFGGAPKFPTPVQLLFLLDYYGYQHKPNDARKALDMVLFTLRKIAAGGIHDHVGSGFHRYSTDDHWHVPHFEKMLYDQAQLLMVYSRAYQITKEEYYADIVKDIVRYVSRDLLHSEGGFYAAEDADSLPTTEDTKKKEGAFCVWEAGELVDILGDDAASLFAYRYGVKEQGNVDPEQDPHNELQKKNVLFEQHTIQETAQKFGTSEESVSTILQDSLSKLLEYRQTCRPKPHLDDKILTSWNGLMISGLAQAARILDDSSMLELAKGAATFIRNNMYDESKKTLLRSYREGPSSIDGFLDDYSYMIMGLIDLYQATFDQQWLQWAYDLQLTQNELFYDNDNGGFFSVKRDDESILVRLKDEQDGAEPSANAVSVANLCILGTLLQDLSLSNMAQNTIQAFESTLAKLAFSMPYFVSSLLLVTTGIKEIILAGDENHMDRMHMFEQAINRIFVPNKLVVHVTLGKNDGVLQEKNTVIRDISNKSADDVNGVSAFICENFACGMPIHDLDKVVSNLSSNH</sequence>
<dbReference type="InterPro" id="IPR036249">
    <property type="entry name" value="Thioredoxin-like_sf"/>
</dbReference>
<dbReference type="PIRSF" id="PIRSF006402">
    <property type="entry name" value="UCP006402_thioredoxin"/>
    <property type="match status" value="1"/>
</dbReference>
<protein>
    <recommendedName>
        <fullName evidence="1">Spermatogenesis-associated protein 20-like TRX domain-containing protein</fullName>
    </recommendedName>
</protein>
<dbReference type="InterPro" id="IPR004879">
    <property type="entry name" value="Ssp411-like_TRX"/>
</dbReference>
<dbReference type="SUPFAM" id="SSF48208">
    <property type="entry name" value="Six-hairpin glycosidases"/>
    <property type="match status" value="1"/>
</dbReference>
<dbReference type="PANTHER" id="PTHR42899">
    <property type="entry name" value="SPERMATOGENESIS-ASSOCIATED PROTEIN 20"/>
    <property type="match status" value="1"/>
</dbReference>
<accession>A0A077WRA3</accession>
<dbReference type="InterPro" id="IPR008928">
    <property type="entry name" value="6-hairpin_glycosidase_sf"/>
</dbReference>
<dbReference type="CDD" id="cd02955">
    <property type="entry name" value="SSP411"/>
    <property type="match status" value="1"/>
</dbReference>
<evidence type="ECO:0000313" key="2">
    <source>
        <dbReference type="EMBL" id="CDS10141.1"/>
    </source>
</evidence>
<dbReference type="OrthoDB" id="1923667at2759"/>
<dbReference type="AlphaFoldDB" id="A0A077WRA3"/>
<dbReference type="SUPFAM" id="SSF52833">
    <property type="entry name" value="Thioredoxin-like"/>
    <property type="match status" value="1"/>
</dbReference>
<dbReference type="Gene3D" id="3.40.30.10">
    <property type="entry name" value="Glutaredoxin"/>
    <property type="match status" value="1"/>
</dbReference>
<dbReference type="InterPro" id="IPR012341">
    <property type="entry name" value="6hp_glycosidase-like_sf"/>
</dbReference>
<reference evidence="2" key="1">
    <citation type="journal article" date="2014" name="Genome Announc.">
        <title>De novo whole-genome sequence and genome annotation of Lichtheimia ramosa.</title>
        <authorList>
            <person name="Linde J."/>
            <person name="Schwartze V."/>
            <person name="Binder U."/>
            <person name="Lass-Florl C."/>
            <person name="Voigt K."/>
            <person name="Horn F."/>
        </authorList>
    </citation>
    <scope>NUCLEOTIDE SEQUENCE</scope>
    <source>
        <strain evidence="2">JMRC FSU:6197</strain>
    </source>
</reference>
<dbReference type="GO" id="GO:0003824">
    <property type="term" value="F:catalytic activity"/>
    <property type="evidence" value="ECO:0007669"/>
    <property type="project" value="UniProtKB-ARBA"/>
</dbReference>
<feature type="domain" description="Spermatogenesis-associated protein 20-like TRX" evidence="1">
    <location>
        <begin position="56"/>
        <end position="206"/>
    </location>
</feature>
<name>A0A077WRA3_9FUNG</name>
<dbReference type="Gene3D" id="1.50.10.10">
    <property type="match status" value="2"/>
</dbReference>